<dbReference type="OrthoDB" id="9798122at2"/>
<evidence type="ECO:0000313" key="2">
    <source>
        <dbReference type="Proteomes" id="UP000032430"/>
    </source>
</evidence>
<dbReference type="AlphaFoldDB" id="A0A098G9G2"/>
<evidence type="ECO:0000313" key="1">
    <source>
        <dbReference type="EMBL" id="CEG58601.1"/>
    </source>
</evidence>
<dbReference type="Proteomes" id="UP000032430">
    <property type="component" value="Chromosome I"/>
</dbReference>
<dbReference type="InterPro" id="IPR029058">
    <property type="entry name" value="AB_hydrolase_fold"/>
</dbReference>
<sequence>MARLLSNKITGIWLLLLFTASHASHLLNYQLLGGITKLQAQQRLKQLPPFSNQEPHFDSQLYKITYQTKDPDGESTQASGLVTFPTHSKPLTVVMYFHGTRVLHNDVPSQGFSPGYDFYSAIFSNVNGWMLVMPDYLGYGDSPLNLHPYVDAPTISSASIDALVAAKELAQQLSVPITNQLLLVGYSEGGFSTMAV</sequence>
<dbReference type="SUPFAM" id="SSF53474">
    <property type="entry name" value="alpha/beta-Hydrolases"/>
    <property type="match status" value="1"/>
</dbReference>
<dbReference type="STRING" id="1212491.LFA_3265"/>
<keyword evidence="2" id="KW-1185">Reference proteome</keyword>
<gene>
    <name evidence="1" type="ORF">LFA_3265</name>
</gene>
<protein>
    <submittedName>
        <fullName evidence="1">Uncharacterized protein</fullName>
    </submittedName>
</protein>
<proteinExistence type="predicted"/>
<dbReference type="InterPro" id="IPR005152">
    <property type="entry name" value="Lipase_secreted"/>
</dbReference>
<dbReference type="RefSeq" id="WP_052673995.1">
    <property type="nucleotide sequence ID" value="NZ_LN614827.1"/>
</dbReference>
<dbReference type="KEGG" id="lfa:LFA_3265"/>
<name>A0A098G9G2_9GAMM</name>
<dbReference type="PANTHER" id="PTHR34853:SF1">
    <property type="entry name" value="LIPASE 5"/>
    <property type="match status" value="1"/>
</dbReference>
<dbReference type="EMBL" id="LN614827">
    <property type="protein sequence ID" value="CEG58601.1"/>
    <property type="molecule type" value="Genomic_DNA"/>
</dbReference>
<dbReference type="PANTHER" id="PTHR34853">
    <property type="match status" value="1"/>
</dbReference>
<reference evidence="2" key="1">
    <citation type="submission" date="2014-09" db="EMBL/GenBank/DDBJ databases">
        <authorList>
            <person name="Gomez-Valero L."/>
        </authorList>
    </citation>
    <scope>NUCLEOTIDE SEQUENCE [LARGE SCALE GENOMIC DNA]</scope>
    <source>
        <strain evidence="2">ATCC700992</strain>
    </source>
</reference>
<dbReference type="GO" id="GO:0016042">
    <property type="term" value="P:lipid catabolic process"/>
    <property type="evidence" value="ECO:0007669"/>
    <property type="project" value="InterPro"/>
</dbReference>
<accession>A0A098G9G2</accession>
<dbReference type="GO" id="GO:0004806">
    <property type="term" value="F:triacylglycerol lipase activity"/>
    <property type="evidence" value="ECO:0007669"/>
    <property type="project" value="InterPro"/>
</dbReference>
<organism evidence="1 2">
    <name type="scientific">Legionella fallonii LLAP-10</name>
    <dbReference type="NCBI Taxonomy" id="1212491"/>
    <lineage>
        <taxon>Bacteria</taxon>
        <taxon>Pseudomonadati</taxon>
        <taxon>Pseudomonadota</taxon>
        <taxon>Gammaproteobacteria</taxon>
        <taxon>Legionellales</taxon>
        <taxon>Legionellaceae</taxon>
        <taxon>Legionella</taxon>
    </lineage>
</organism>
<dbReference type="HOGENOM" id="CLU_1388712_0_0_6"/>
<dbReference type="Gene3D" id="3.40.50.1820">
    <property type="entry name" value="alpha/beta hydrolase"/>
    <property type="match status" value="1"/>
</dbReference>